<dbReference type="GO" id="GO:0016787">
    <property type="term" value="F:hydrolase activity"/>
    <property type="evidence" value="ECO:0007669"/>
    <property type="project" value="UniProtKB-KW"/>
</dbReference>
<dbReference type="RefSeq" id="WP_354693895.1">
    <property type="nucleotide sequence ID" value="NZ_JAZHOG010000002.1"/>
</dbReference>
<accession>A0AAW9RFM3</accession>
<protein>
    <submittedName>
        <fullName evidence="3">Carbon-nitrogen hydrolase family protein</fullName>
    </submittedName>
</protein>
<evidence type="ECO:0000313" key="3">
    <source>
        <dbReference type="EMBL" id="MEJ8566571.1"/>
    </source>
</evidence>
<comment type="caution">
    <text evidence="3">The sequence shown here is derived from an EMBL/GenBank/DDBJ whole genome shotgun (WGS) entry which is preliminary data.</text>
</comment>
<dbReference type="PANTHER" id="PTHR23088">
    <property type="entry name" value="NITRILASE-RELATED"/>
    <property type="match status" value="1"/>
</dbReference>
<sequence>MAYLAVAGLQLELAGEDNLSRLEREIDRTCQRYPWVQLLLLPELCTFGPNPGQAVALPGEVESRYCEAAARNGVWLVPGSMFERAGDQVYNTSPVIDPQGEVIARYRKQFPFAPYEKGVSGGDRFTVFDVPGAGRIGVIICYDMWFPETVRTLAWMGAEAILCPTMTTTIDRDVELSIARANAAVNQVWFFNLNCAGHLGFGRSIVAGPDGTVIHTAGSGREIITAEIDFAHVRRVRQRGLHGQTQTLKSFRDRPVDFPVYAADAGAGALGELGPLELPRRPATD</sequence>
<evidence type="ECO:0000256" key="1">
    <source>
        <dbReference type="ARBA" id="ARBA00010613"/>
    </source>
</evidence>
<dbReference type="InterPro" id="IPR003010">
    <property type="entry name" value="C-N_Hydrolase"/>
</dbReference>
<comment type="similarity">
    <text evidence="1">Belongs to the carbon-nitrogen hydrolase superfamily. NIT1/NIT2 family.</text>
</comment>
<dbReference type="InterPro" id="IPR036526">
    <property type="entry name" value="C-N_Hydrolase_sf"/>
</dbReference>
<dbReference type="AlphaFoldDB" id="A0AAW9RFM3"/>
<dbReference type="InterPro" id="IPR001110">
    <property type="entry name" value="UPF0012_CS"/>
</dbReference>
<dbReference type="EMBL" id="JAZHOG010000002">
    <property type="protein sequence ID" value="MEJ8566571.1"/>
    <property type="molecule type" value="Genomic_DNA"/>
</dbReference>
<dbReference type="Proteomes" id="UP001359886">
    <property type="component" value="Unassembled WGS sequence"/>
</dbReference>
<reference evidence="3 4" key="1">
    <citation type="submission" date="2024-02" db="EMBL/GenBank/DDBJ databases">
        <title>A novel Wenzhouxiangellaceae bacterium, isolated from coastal sediments.</title>
        <authorList>
            <person name="Du Z.-J."/>
            <person name="Ye Y.-Q."/>
            <person name="Zhang X.-Y."/>
        </authorList>
    </citation>
    <scope>NUCLEOTIDE SEQUENCE [LARGE SCALE GENOMIC DNA]</scope>
    <source>
        <strain evidence="3 4">CH-27</strain>
    </source>
</reference>
<dbReference type="PROSITE" id="PS01227">
    <property type="entry name" value="UPF0012"/>
    <property type="match status" value="1"/>
</dbReference>
<dbReference type="SUPFAM" id="SSF56317">
    <property type="entry name" value="Carbon-nitrogen hydrolase"/>
    <property type="match status" value="1"/>
</dbReference>
<dbReference type="PANTHER" id="PTHR23088:SF27">
    <property type="entry name" value="DEAMINATED GLUTATHIONE AMIDASE"/>
    <property type="match status" value="1"/>
</dbReference>
<dbReference type="PROSITE" id="PS50263">
    <property type="entry name" value="CN_HYDROLASE"/>
    <property type="match status" value="1"/>
</dbReference>
<dbReference type="CDD" id="cd07197">
    <property type="entry name" value="nitrilase"/>
    <property type="match status" value="1"/>
</dbReference>
<gene>
    <name evidence="3" type="ORF">V3330_02930</name>
</gene>
<keyword evidence="3" id="KW-0378">Hydrolase</keyword>
<dbReference type="Pfam" id="PF00795">
    <property type="entry name" value="CN_hydrolase"/>
    <property type="match status" value="1"/>
</dbReference>
<evidence type="ECO:0000313" key="4">
    <source>
        <dbReference type="Proteomes" id="UP001359886"/>
    </source>
</evidence>
<name>A0AAW9RFM3_9GAMM</name>
<proteinExistence type="inferred from homology"/>
<dbReference type="Gene3D" id="3.60.110.10">
    <property type="entry name" value="Carbon-nitrogen hydrolase"/>
    <property type="match status" value="1"/>
</dbReference>
<keyword evidence="4" id="KW-1185">Reference proteome</keyword>
<evidence type="ECO:0000259" key="2">
    <source>
        <dbReference type="PROSITE" id="PS50263"/>
    </source>
</evidence>
<organism evidence="3 4">
    <name type="scientific">Elongatibacter sediminis</name>
    <dbReference type="NCBI Taxonomy" id="3119006"/>
    <lineage>
        <taxon>Bacteria</taxon>
        <taxon>Pseudomonadati</taxon>
        <taxon>Pseudomonadota</taxon>
        <taxon>Gammaproteobacteria</taxon>
        <taxon>Chromatiales</taxon>
        <taxon>Wenzhouxiangellaceae</taxon>
        <taxon>Elongatibacter</taxon>
    </lineage>
</organism>
<feature type="domain" description="CN hydrolase" evidence="2">
    <location>
        <begin position="4"/>
        <end position="230"/>
    </location>
</feature>